<keyword evidence="3" id="KW-1185">Reference proteome</keyword>
<evidence type="ECO:0000313" key="2">
    <source>
        <dbReference type="EMBL" id="SHH96133.1"/>
    </source>
</evidence>
<accession>A0A1M5XA98</accession>
<sequence>MIRNILNLEKQGLKNYSHCNLNCLGSGVFNLRSMESKTKEDLPGEIWQEIPYYYGYEVSNYGRVKSYMKKRPIILKKTLASGKHIVKITKKKGIYDNVIVSRLVASVFIRNPYLNEVVKFKDGNCLNDAAKNLEWISRQQSIINASGREGYSQKGIRNGMALLNEEKASEIRKMKSAGLPYGKIASKYGVSISCVMYVVQKKYWKV</sequence>
<dbReference type="GO" id="GO:0016788">
    <property type="term" value="F:hydrolase activity, acting on ester bonds"/>
    <property type="evidence" value="ECO:0007669"/>
    <property type="project" value="InterPro"/>
</dbReference>
<protein>
    <submittedName>
        <fullName evidence="2">NUMOD4 motif-containing protein</fullName>
    </submittedName>
</protein>
<dbReference type="InterPro" id="IPR010902">
    <property type="entry name" value="NUMOD4"/>
</dbReference>
<reference evidence="3" key="1">
    <citation type="submission" date="2016-11" db="EMBL/GenBank/DDBJ databases">
        <authorList>
            <person name="Varghese N."/>
            <person name="Submissions S."/>
        </authorList>
    </citation>
    <scope>NUCLEOTIDE SEQUENCE [LARGE SCALE GENOMIC DNA]</scope>
    <source>
        <strain evidence="3">DSM 19055</strain>
    </source>
</reference>
<evidence type="ECO:0000259" key="1">
    <source>
        <dbReference type="Pfam" id="PF07463"/>
    </source>
</evidence>
<organism evidence="2 3">
    <name type="scientific">Chryseobacterium oranimense</name>
    <dbReference type="NCBI Taxonomy" id="421058"/>
    <lineage>
        <taxon>Bacteria</taxon>
        <taxon>Pseudomonadati</taxon>
        <taxon>Bacteroidota</taxon>
        <taxon>Flavobacteriia</taxon>
        <taxon>Flavobacteriales</taxon>
        <taxon>Weeksellaceae</taxon>
        <taxon>Chryseobacterium group</taxon>
        <taxon>Chryseobacterium</taxon>
    </lineage>
</organism>
<dbReference type="Pfam" id="PF07463">
    <property type="entry name" value="NUMOD4"/>
    <property type="match status" value="1"/>
</dbReference>
<dbReference type="AlphaFoldDB" id="A0A1M5XA98"/>
<dbReference type="InterPro" id="IPR044925">
    <property type="entry name" value="His-Me_finger_sf"/>
</dbReference>
<feature type="domain" description="NUMOD4" evidence="1">
    <location>
        <begin position="45"/>
        <end position="89"/>
    </location>
</feature>
<dbReference type="Proteomes" id="UP000184047">
    <property type="component" value="Unassembled WGS sequence"/>
</dbReference>
<dbReference type="Gene3D" id="3.90.75.20">
    <property type="match status" value="1"/>
</dbReference>
<proteinExistence type="predicted"/>
<dbReference type="STRING" id="421058.SAMN05421866_0056"/>
<name>A0A1M5XA98_9FLAO</name>
<dbReference type="SUPFAM" id="SSF54060">
    <property type="entry name" value="His-Me finger endonucleases"/>
    <property type="match status" value="1"/>
</dbReference>
<dbReference type="EMBL" id="FQWT01000010">
    <property type="protein sequence ID" value="SHH96133.1"/>
    <property type="molecule type" value="Genomic_DNA"/>
</dbReference>
<evidence type="ECO:0000313" key="3">
    <source>
        <dbReference type="Proteomes" id="UP000184047"/>
    </source>
</evidence>
<gene>
    <name evidence="2" type="ORF">SAMN05421866_0056</name>
</gene>